<dbReference type="KEGG" id="spon:HME9304_00253"/>
<dbReference type="Gene3D" id="1.10.10.60">
    <property type="entry name" value="Homeodomain-like"/>
    <property type="match status" value="1"/>
</dbReference>
<dbReference type="InterPro" id="IPR018060">
    <property type="entry name" value="HTH_AraC"/>
</dbReference>
<sequence length="53" mass="5904">MYPFIKNVRKKVVVKKLAGSQGISSSTLQNGFRTVYGISVSDFIQIEKVEKAI</sequence>
<dbReference type="GO" id="GO:0043565">
    <property type="term" value="F:sequence-specific DNA binding"/>
    <property type="evidence" value="ECO:0007669"/>
    <property type="project" value="InterPro"/>
</dbReference>
<name>A0A2Z4LNB0_9FLAO</name>
<evidence type="ECO:0000259" key="1">
    <source>
        <dbReference type="PROSITE" id="PS01124"/>
    </source>
</evidence>
<evidence type="ECO:0000313" key="2">
    <source>
        <dbReference type="EMBL" id="AWX43266.1"/>
    </source>
</evidence>
<dbReference type="GO" id="GO:0003700">
    <property type="term" value="F:DNA-binding transcription factor activity"/>
    <property type="evidence" value="ECO:0007669"/>
    <property type="project" value="InterPro"/>
</dbReference>
<organism evidence="2 3">
    <name type="scientific">Flagellimonas maritima</name>
    <dbReference type="NCBI Taxonomy" id="1383885"/>
    <lineage>
        <taxon>Bacteria</taxon>
        <taxon>Pseudomonadati</taxon>
        <taxon>Bacteroidota</taxon>
        <taxon>Flavobacteriia</taxon>
        <taxon>Flavobacteriales</taxon>
        <taxon>Flavobacteriaceae</taxon>
        <taxon>Flagellimonas</taxon>
    </lineage>
</organism>
<protein>
    <recommendedName>
        <fullName evidence="1">HTH araC/xylS-type domain-containing protein</fullName>
    </recommendedName>
</protein>
<evidence type="ECO:0000313" key="3">
    <source>
        <dbReference type="Proteomes" id="UP000248536"/>
    </source>
</evidence>
<keyword evidence="3" id="KW-1185">Reference proteome</keyword>
<feature type="domain" description="HTH araC/xylS-type" evidence="1">
    <location>
        <begin position="1"/>
        <end position="53"/>
    </location>
</feature>
<gene>
    <name evidence="2" type="ORF">HME9304_00253</name>
</gene>
<dbReference type="AlphaFoldDB" id="A0A2Z4LNB0"/>
<dbReference type="Proteomes" id="UP000248536">
    <property type="component" value="Chromosome"/>
</dbReference>
<accession>A0A2Z4LNB0</accession>
<dbReference type="EMBL" id="CP030104">
    <property type="protein sequence ID" value="AWX43266.1"/>
    <property type="molecule type" value="Genomic_DNA"/>
</dbReference>
<dbReference type="RefSeq" id="WP_164674704.1">
    <property type="nucleotide sequence ID" value="NZ_CP030104.1"/>
</dbReference>
<reference evidence="2 3" key="1">
    <citation type="submission" date="2018-06" db="EMBL/GenBank/DDBJ databases">
        <title>Spongiibacterium sp. HME9304 Genome sequencing and assembly.</title>
        <authorList>
            <person name="Kang H."/>
            <person name="Kim H."/>
            <person name="Joh K."/>
        </authorList>
    </citation>
    <scope>NUCLEOTIDE SEQUENCE [LARGE SCALE GENOMIC DNA]</scope>
    <source>
        <strain evidence="2 3">HME9304</strain>
    </source>
</reference>
<dbReference type="PROSITE" id="PS01124">
    <property type="entry name" value="HTH_ARAC_FAMILY_2"/>
    <property type="match status" value="1"/>
</dbReference>
<proteinExistence type="predicted"/>